<sequence length="69" mass="7347">MAEPFSSPMDQAWGYCGSRPRMPLNMSGIGQSSFVIAALPPLFANTKGAQMRCGTSEITTTKMISCGVE</sequence>
<reference evidence="1" key="1">
    <citation type="submission" date="2022-12" db="EMBL/GenBank/DDBJ databases">
        <authorList>
            <person name="Petersen C."/>
        </authorList>
    </citation>
    <scope>NUCLEOTIDE SEQUENCE</scope>
    <source>
        <strain evidence="1">IBT 29495</strain>
    </source>
</reference>
<dbReference type="Proteomes" id="UP001149954">
    <property type="component" value="Unassembled WGS sequence"/>
</dbReference>
<name>A0A9W9XZX6_9EURO</name>
<keyword evidence="2" id="KW-1185">Reference proteome</keyword>
<dbReference type="EMBL" id="JAPWDS010000002">
    <property type="protein sequence ID" value="KAJ5512935.1"/>
    <property type="molecule type" value="Genomic_DNA"/>
</dbReference>
<gene>
    <name evidence="1" type="ORF">N7463_002487</name>
</gene>
<proteinExistence type="predicted"/>
<reference evidence="1" key="2">
    <citation type="journal article" date="2023" name="IMA Fungus">
        <title>Comparative genomic study of the Penicillium genus elucidates a diverse pangenome and 15 lateral gene transfer events.</title>
        <authorList>
            <person name="Petersen C."/>
            <person name="Sorensen T."/>
            <person name="Nielsen M.R."/>
            <person name="Sondergaard T.E."/>
            <person name="Sorensen J.L."/>
            <person name="Fitzpatrick D.A."/>
            <person name="Frisvad J.C."/>
            <person name="Nielsen K.L."/>
        </authorList>
    </citation>
    <scope>NUCLEOTIDE SEQUENCE</scope>
    <source>
        <strain evidence="1">IBT 29495</strain>
    </source>
</reference>
<organism evidence="1 2">
    <name type="scientific">Penicillium fimorum</name>
    <dbReference type="NCBI Taxonomy" id="1882269"/>
    <lineage>
        <taxon>Eukaryota</taxon>
        <taxon>Fungi</taxon>
        <taxon>Dikarya</taxon>
        <taxon>Ascomycota</taxon>
        <taxon>Pezizomycotina</taxon>
        <taxon>Eurotiomycetes</taxon>
        <taxon>Eurotiomycetidae</taxon>
        <taxon>Eurotiales</taxon>
        <taxon>Aspergillaceae</taxon>
        <taxon>Penicillium</taxon>
    </lineage>
</organism>
<dbReference type="AlphaFoldDB" id="A0A9W9XZX6"/>
<evidence type="ECO:0000313" key="1">
    <source>
        <dbReference type="EMBL" id="KAJ5512935.1"/>
    </source>
</evidence>
<comment type="caution">
    <text evidence="1">The sequence shown here is derived from an EMBL/GenBank/DDBJ whole genome shotgun (WGS) entry which is preliminary data.</text>
</comment>
<evidence type="ECO:0000313" key="2">
    <source>
        <dbReference type="Proteomes" id="UP001149954"/>
    </source>
</evidence>
<protein>
    <submittedName>
        <fullName evidence="1">Uncharacterized protein</fullName>
    </submittedName>
</protein>
<accession>A0A9W9XZX6</accession>